<evidence type="ECO:0000256" key="2">
    <source>
        <dbReference type="ARBA" id="ARBA00022603"/>
    </source>
</evidence>
<dbReference type="Gene3D" id="3.40.50.150">
    <property type="entry name" value="Vaccinia Virus protein VP39"/>
    <property type="match status" value="1"/>
</dbReference>
<dbReference type="GO" id="GO:0032259">
    <property type="term" value="P:methylation"/>
    <property type="evidence" value="ECO:0007669"/>
    <property type="project" value="UniProtKB-KW"/>
</dbReference>
<keyword evidence="2 5" id="KW-0489">Methyltransferase</keyword>
<dbReference type="EMBL" id="JASSPP010000014">
    <property type="protein sequence ID" value="MDK9581181.1"/>
    <property type="molecule type" value="Genomic_DNA"/>
</dbReference>
<dbReference type="Pfam" id="PF01555">
    <property type="entry name" value="N6_N4_Mtase"/>
    <property type="match status" value="1"/>
</dbReference>
<proteinExistence type="inferred from homology"/>
<comment type="similarity">
    <text evidence="1">Belongs to the N(4)/N(6)-methyltransferase family.</text>
</comment>
<evidence type="ECO:0000259" key="4">
    <source>
        <dbReference type="Pfam" id="PF01555"/>
    </source>
</evidence>
<keyword evidence="6" id="KW-1185">Reference proteome</keyword>
<keyword evidence="3" id="KW-0808">Transferase</keyword>
<organism evidence="5 6">
    <name type="scientific">Sneathia sanguinegens</name>
    <dbReference type="NCBI Taxonomy" id="40543"/>
    <lineage>
        <taxon>Bacteria</taxon>
        <taxon>Fusobacteriati</taxon>
        <taxon>Fusobacteriota</taxon>
        <taxon>Fusobacteriia</taxon>
        <taxon>Fusobacteriales</taxon>
        <taxon>Leptotrichiaceae</taxon>
        <taxon>Sneathia</taxon>
    </lineage>
</organism>
<dbReference type="SUPFAM" id="SSF53335">
    <property type="entry name" value="S-adenosyl-L-methionine-dependent methyltransferases"/>
    <property type="match status" value="1"/>
</dbReference>
<evidence type="ECO:0000313" key="6">
    <source>
        <dbReference type="Proteomes" id="UP001225134"/>
    </source>
</evidence>
<protein>
    <submittedName>
        <fullName evidence="5">DNA methyltransferase</fullName>
    </submittedName>
</protein>
<sequence length="61" mass="7267">MYIDPPYNTGNKDFIYNDQYVNKTDGYSHSKWLSFMEKRLRIAKELLTEEGVIFISIDDNE</sequence>
<dbReference type="GO" id="GO:0008168">
    <property type="term" value="F:methyltransferase activity"/>
    <property type="evidence" value="ECO:0007669"/>
    <property type="project" value="UniProtKB-KW"/>
</dbReference>
<accession>A0ABT7HKZ8</accession>
<dbReference type="InterPro" id="IPR002941">
    <property type="entry name" value="DNA_methylase_N4/N6"/>
</dbReference>
<reference evidence="5 6" key="1">
    <citation type="submission" date="2023-06" db="EMBL/GenBank/DDBJ databases">
        <title>Antibody response to the Sneathia vaginalis cytopathogenic toxin A during pregnancy.</title>
        <authorList>
            <person name="Mccoy Z.T."/>
            <person name="Serrano M.G."/>
            <person name="Spaine K."/>
            <person name="Edwards D.J."/>
            <person name="Buck G.A."/>
            <person name="Jefferson K."/>
        </authorList>
    </citation>
    <scope>NUCLEOTIDE SEQUENCE [LARGE SCALE GENOMIC DNA]</scope>
    <source>
        <strain evidence="5 6">CCUG 42621</strain>
    </source>
</reference>
<comment type="caution">
    <text evidence="5">The sequence shown here is derived from an EMBL/GenBank/DDBJ whole genome shotgun (WGS) entry which is preliminary data.</text>
</comment>
<dbReference type="Proteomes" id="UP001225134">
    <property type="component" value="Unassembled WGS sequence"/>
</dbReference>
<name>A0ABT7HKZ8_9FUSO</name>
<evidence type="ECO:0000256" key="1">
    <source>
        <dbReference type="ARBA" id="ARBA00006594"/>
    </source>
</evidence>
<evidence type="ECO:0000256" key="3">
    <source>
        <dbReference type="ARBA" id="ARBA00022679"/>
    </source>
</evidence>
<dbReference type="InterPro" id="IPR029063">
    <property type="entry name" value="SAM-dependent_MTases_sf"/>
</dbReference>
<evidence type="ECO:0000313" key="5">
    <source>
        <dbReference type="EMBL" id="MDK9581181.1"/>
    </source>
</evidence>
<feature type="domain" description="DNA methylase N-4/N-6" evidence="4">
    <location>
        <begin position="2"/>
        <end position="60"/>
    </location>
</feature>
<gene>
    <name evidence="5" type="ORF">QQA45_06775</name>
</gene>
<dbReference type="InterPro" id="IPR002052">
    <property type="entry name" value="DNA_methylase_N6_adenine_CS"/>
</dbReference>
<dbReference type="PROSITE" id="PS00092">
    <property type="entry name" value="N6_MTASE"/>
    <property type="match status" value="1"/>
</dbReference>